<evidence type="ECO:0000259" key="3">
    <source>
        <dbReference type="SMART" id="SM00906"/>
    </source>
</evidence>
<comment type="caution">
    <text evidence="4">The sequence shown here is derived from an EMBL/GenBank/DDBJ whole genome shotgun (WGS) entry which is preliminary data.</text>
</comment>
<dbReference type="Pfam" id="PF04082">
    <property type="entry name" value="Fungal_trans"/>
    <property type="match status" value="1"/>
</dbReference>
<dbReference type="GO" id="GO:0008270">
    <property type="term" value="F:zinc ion binding"/>
    <property type="evidence" value="ECO:0007669"/>
    <property type="project" value="InterPro"/>
</dbReference>
<sequence>MYDSRDLIESYHNPAFISTFLVVIAIALQYTGSHRQRLLREYGVDPSTLKEKLLSIIRAKLLDIVSLASLEAVQTCVLLGTYYLYHGNPGLAWPVCGCGLRLAQALNLHRRVPSSNSLDSEMQRKYETRKRCWWAIYEIETFCSMSYGYPLSIKDADCDVELLDPLVRTAHSPASFSSTHQCPTTLLSYKYLMSRLSILIKDTLTDLYGIGSCRATGGVSDRSENFNLRNLIHKVSTLDARLKDWKSEIPYLLCLDKVNSQATYSSVEEMDRDIGAKGPGFENHIYQLQALTLELAYQNTRILVHRPLLTYKMIPNDSSDTDQTQDPFQRSLQTCREAALSTSSIGSTPIFSLAADTYAVTFIGIHTFTAGVMLCILASIESLTVHSHASKMGLHQLLQMQMQLKSTSRSVLAAQGLEVLQRLIKLVLDKEMKEMFTPGVSVNSDIGTMPGISGVPVQDQVCTKSIPGIDDLLEGGMFNYVHDPAMSQALCDFDQGKSSSSLPMLKLS</sequence>
<keyword evidence="1" id="KW-0539">Nucleus</keyword>
<dbReference type="PANTHER" id="PTHR46910:SF17">
    <property type="entry name" value="SCFA-RELATED"/>
    <property type="match status" value="1"/>
</dbReference>
<evidence type="ECO:0000256" key="1">
    <source>
        <dbReference type="ARBA" id="ARBA00023242"/>
    </source>
</evidence>
<keyword evidence="2" id="KW-0472">Membrane</keyword>
<dbReference type="CDD" id="cd12148">
    <property type="entry name" value="fungal_TF_MHR"/>
    <property type="match status" value="1"/>
</dbReference>
<keyword evidence="5" id="KW-1185">Reference proteome</keyword>
<evidence type="ECO:0000256" key="2">
    <source>
        <dbReference type="SAM" id="Phobius"/>
    </source>
</evidence>
<reference evidence="4" key="1">
    <citation type="journal article" date="2023" name="IMA Fungus">
        <title>Comparative genomic study of the Penicillium genus elucidates a diverse pangenome and 15 lateral gene transfer events.</title>
        <authorList>
            <person name="Petersen C."/>
            <person name="Sorensen T."/>
            <person name="Nielsen M.R."/>
            <person name="Sondergaard T.E."/>
            <person name="Sorensen J.L."/>
            <person name="Fitzpatrick D.A."/>
            <person name="Frisvad J.C."/>
            <person name="Nielsen K.L."/>
        </authorList>
    </citation>
    <scope>NUCLEOTIDE SEQUENCE</scope>
    <source>
        <strain evidence="4">IBT 17514</strain>
    </source>
</reference>
<evidence type="ECO:0000313" key="4">
    <source>
        <dbReference type="EMBL" id="KAJ5741138.1"/>
    </source>
</evidence>
<organism evidence="4 5">
    <name type="scientific">Penicillium malachiteum</name>
    <dbReference type="NCBI Taxonomy" id="1324776"/>
    <lineage>
        <taxon>Eukaryota</taxon>
        <taxon>Fungi</taxon>
        <taxon>Dikarya</taxon>
        <taxon>Ascomycota</taxon>
        <taxon>Pezizomycotina</taxon>
        <taxon>Eurotiomycetes</taxon>
        <taxon>Eurotiomycetidae</taxon>
        <taxon>Eurotiales</taxon>
        <taxon>Aspergillaceae</taxon>
        <taxon>Penicillium</taxon>
    </lineage>
</organism>
<feature type="transmembrane region" description="Helical" evidence="2">
    <location>
        <begin position="12"/>
        <end position="30"/>
    </location>
</feature>
<dbReference type="PANTHER" id="PTHR46910">
    <property type="entry name" value="TRANSCRIPTION FACTOR PDR1"/>
    <property type="match status" value="1"/>
</dbReference>
<dbReference type="GO" id="GO:0006351">
    <property type="term" value="P:DNA-templated transcription"/>
    <property type="evidence" value="ECO:0007669"/>
    <property type="project" value="InterPro"/>
</dbReference>
<dbReference type="InterPro" id="IPR050987">
    <property type="entry name" value="AtrR-like"/>
</dbReference>
<evidence type="ECO:0000313" key="5">
    <source>
        <dbReference type="Proteomes" id="UP001215712"/>
    </source>
</evidence>
<feature type="domain" description="Xylanolytic transcriptional activator regulatory" evidence="3">
    <location>
        <begin position="92"/>
        <end position="169"/>
    </location>
</feature>
<protein>
    <submittedName>
        <fullName evidence="4">Fungal-specific transcription factor domain-containing protein</fullName>
    </submittedName>
</protein>
<keyword evidence="2" id="KW-0812">Transmembrane</keyword>
<dbReference type="GO" id="GO:0003677">
    <property type="term" value="F:DNA binding"/>
    <property type="evidence" value="ECO:0007669"/>
    <property type="project" value="InterPro"/>
</dbReference>
<dbReference type="GO" id="GO:0003700">
    <property type="term" value="F:DNA-binding transcription factor activity"/>
    <property type="evidence" value="ECO:0007669"/>
    <property type="project" value="InterPro"/>
</dbReference>
<name>A0AAD6HY63_9EURO</name>
<dbReference type="Proteomes" id="UP001215712">
    <property type="component" value="Unassembled WGS sequence"/>
</dbReference>
<dbReference type="EMBL" id="JAQJAN010000001">
    <property type="protein sequence ID" value="KAJ5741138.1"/>
    <property type="molecule type" value="Genomic_DNA"/>
</dbReference>
<accession>A0AAD6HY63</accession>
<reference evidence="4" key="2">
    <citation type="submission" date="2023-01" db="EMBL/GenBank/DDBJ databases">
        <authorList>
            <person name="Petersen C."/>
        </authorList>
    </citation>
    <scope>NUCLEOTIDE SEQUENCE</scope>
    <source>
        <strain evidence="4">IBT 17514</strain>
    </source>
</reference>
<gene>
    <name evidence="4" type="ORF">N7493_001010</name>
</gene>
<keyword evidence="2" id="KW-1133">Transmembrane helix</keyword>
<dbReference type="InterPro" id="IPR007219">
    <property type="entry name" value="XnlR_reg_dom"/>
</dbReference>
<proteinExistence type="predicted"/>
<dbReference type="AlphaFoldDB" id="A0AAD6HY63"/>
<dbReference type="SMART" id="SM00906">
    <property type="entry name" value="Fungal_trans"/>
    <property type="match status" value="1"/>
</dbReference>